<reference evidence="3 4" key="1">
    <citation type="journal article" date="2009" name="Appl. Environ. Microbiol.">
        <title>Genomic analysis of 'Elusimicrobium minutum,' the first cultivated representative of the phylum 'Elusimicrobia' (formerly termite group 1).</title>
        <authorList>
            <person name="Herlemann D.P.R."/>
            <person name="Geissinger O."/>
            <person name="Ikeda-Ohtsubo W."/>
            <person name="Kunin V."/>
            <person name="Sun H."/>
            <person name="Lapidus A."/>
            <person name="Hugenholtz P."/>
            <person name="Brune A."/>
        </authorList>
    </citation>
    <scope>NUCLEOTIDE SEQUENCE [LARGE SCALE GENOMIC DNA]</scope>
    <source>
        <strain evidence="3 4">Pei191</strain>
    </source>
</reference>
<dbReference type="RefSeq" id="WP_012414356.1">
    <property type="nucleotide sequence ID" value="NC_010644.1"/>
</dbReference>
<dbReference type="AlphaFoldDB" id="B2KBQ4"/>
<dbReference type="KEGG" id="emi:Emin_0177"/>
<sequence length="298" mass="33376">MLKFLSKVFKDRVDIIVMPSKLNTVKIRVRLITVVIIFFLWILSIIGACYVLIRSYDYSLTRADNQIMKAKLAIIGEELERGRKYLELTQTTERQMRQMLGMPVGKNNPTPGSEEEKLLFSKVFARGSGDILEEDYKEYIDNIENLAKQRLANFQEIAWYYANKKSNINATPSIRPSNGRITSGFGYRLSPFGAPTGAMHKGLDFADKPDSPIVVTADGVVRHTGWASGFGQAVLVDHGYGYSTLYGHVTGIIVKAGDVVKRGDKIATMGTTGRSTGVHLHYEVWLDGNPVNPRKYFD</sequence>
<evidence type="ECO:0000313" key="4">
    <source>
        <dbReference type="Proteomes" id="UP000001029"/>
    </source>
</evidence>
<dbReference type="OrthoDB" id="5623881at2"/>
<organism evidence="3 4">
    <name type="scientific">Elusimicrobium minutum (strain Pei191)</name>
    <dbReference type="NCBI Taxonomy" id="445932"/>
    <lineage>
        <taxon>Bacteria</taxon>
        <taxon>Pseudomonadati</taxon>
        <taxon>Elusimicrobiota</taxon>
        <taxon>Elusimicrobia</taxon>
        <taxon>Elusimicrobiales</taxon>
        <taxon>Elusimicrobiaceae</taxon>
        <taxon>Elusimicrobium</taxon>
    </lineage>
</organism>
<dbReference type="InterPro" id="IPR050570">
    <property type="entry name" value="Cell_wall_metabolism_enzyme"/>
</dbReference>
<dbReference type="Pfam" id="PF01551">
    <property type="entry name" value="Peptidase_M23"/>
    <property type="match status" value="1"/>
</dbReference>
<feature type="domain" description="M23ase beta-sheet core" evidence="2">
    <location>
        <begin position="199"/>
        <end position="293"/>
    </location>
</feature>
<evidence type="ECO:0000313" key="3">
    <source>
        <dbReference type="EMBL" id="ACC97741.1"/>
    </source>
</evidence>
<evidence type="ECO:0000259" key="2">
    <source>
        <dbReference type="Pfam" id="PF01551"/>
    </source>
</evidence>
<dbReference type="Proteomes" id="UP000001029">
    <property type="component" value="Chromosome"/>
</dbReference>
<dbReference type="FunFam" id="2.70.70.10:FF:000006">
    <property type="entry name" value="M23 family peptidase"/>
    <property type="match status" value="1"/>
</dbReference>
<protein>
    <submittedName>
        <fullName evidence="3">Metalloendopeptidase-like membrane protein</fullName>
    </submittedName>
</protein>
<dbReference type="InterPro" id="IPR011055">
    <property type="entry name" value="Dup_hybrid_motif"/>
</dbReference>
<evidence type="ECO:0000256" key="1">
    <source>
        <dbReference type="SAM" id="Phobius"/>
    </source>
</evidence>
<keyword evidence="1" id="KW-0812">Transmembrane</keyword>
<dbReference type="GO" id="GO:0004222">
    <property type="term" value="F:metalloendopeptidase activity"/>
    <property type="evidence" value="ECO:0007669"/>
    <property type="project" value="TreeGrafter"/>
</dbReference>
<dbReference type="PANTHER" id="PTHR21666">
    <property type="entry name" value="PEPTIDASE-RELATED"/>
    <property type="match status" value="1"/>
</dbReference>
<dbReference type="HOGENOM" id="CLU_029425_2_4_0"/>
<dbReference type="InterPro" id="IPR016047">
    <property type="entry name" value="M23ase_b-sheet_dom"/>
</dbReference>
<keyword evidence="4" id="KW-1185">Reference proteome</keyword>
<name>B2KBQ4_ELUMP</name>
<proteinExistence type="predicted"/>
<keyword evidence="1" id="KW-1133">Transmembrane helix</keyword>
<feature type="transmembrane region" description="Helical" evidence="1">
    <location>
        <begin position="31"/>
        <end position="53"/>
    </location>
</feature>
<dbReference type="CDD" id="cd12797">
    <property type="entry name" value="M23_peptidase"/>
    <property type="match status" value="1"/>
</dbReference>
<dbReference type="STRING" id="445932.Emin_0177"/>
<dbReference type="PANTHER" id="PTHR21666:SF270">
    <property type="entry name" value="MUREIN HYDROLASE ACTIVATOR ENVC"/>
    <property type="match status" value="1"/>
</dbReference>
<keyword evidence="1" id="KW-0472">Membrane</keyword>
<dbReference type="EMBL" id="CP001055">
    <property type="protein sequence ID" value="ACC97741.1"/>
    <property type="molecule type" value="Genomic_DNA"/>
</dbReference>
<dbReference type="Gene3D" id="2.70.70.10">
    <property type="entry name" value="Glucose Permease (Domain IIA)"/>
    <property type="match status" value="1"/>
</dbReference>
<dbReference type="SUPFAM" id="SSF51261">
    <property type="entry name" value="Duplicated hybrid motif"/>
    <property type="match status" value="1"/>
</dbReference>
<accession>B2KBQ4</accession>
<gene>
    <name evidence="3" type="ordered locus">Emin_0177</name>
</gene>